<reference evidence="1 2" key="1">
    <citation type="journal article" date="2020" name="Nat. Food">
        <title>A phased Vanilla planifolia genome enables genetic improvement of flavour and production.</title>
        <authorList>
            <person name="Hasing T."/>
            <person name="Tang H."/>
            <person name="Brym M."/>
            <person name="Khazi F."/>
            <person name="Huang T."/>
            <person name="Chambers A.H."/>
        </authorList>
    </citation>
    <scope>NUCLEOTIDE SEQUENCE [LARGE SCALE GENOMIC DNA]</scope>
    <source>
        <tissue evidence="1">Leaf</tissue>
    </source>
</reference>
<dbReference type="EMBL" id="JADCNL010000010">
    <property type="protein sequence ID" value="KAG0463662.1"/>
    <property type="molecule type" value="Genomic_DNA"/>
</dbReference>
<evidence type="ECO:0000313" key="1">
    <source>
        <dbReference type="EMBL" id="KAG0463662.1"/>
    </source>
</evidence>
<sequence>MKDHLRGTSGGSGEEGFKTDCKIEQVVRRQGLLRVGVGRLFVGQGLNDEAK</sequence>
<dbReference type="Proteomes" id="UP000636800">
    <property type="component" value="Chromosome 10"/>
</dbReference>
<evidence type="ECO:0000313" key="2">
    <source>
        <dbReference type="Proteomes" id="UP000636800"/>
    </source>
</evidence>
<comment type="caution">
    <text evidence="1">The sequence shown here is derived from an EMBL/GenBank/DDBJ whole genome shotgun (WGS) entry which is preliminary data.</text>
</comment>
<accession>A0A835Q9C9</accession>
<organism evidence="1 2">
    <name type="scientific">Vanilla planifolia</name>
    <name type="common">Vanilla</name>
    <dbReference type="NCBI Taxonomy" id="51239"/>
    <lineage>
        <taxon>Eukaryota</taxon>
        <taxon>Viridiplantae</taxon>
        <taxon>Streptophyta</taxon>
        <taxon>Embryophyta</taxon>
        <taxon>Tracheophyta</taxon>
        <taxon>Spermatophyta</taxon>
        <taxon>Magnoliopsida</taxon>
        <taxon>Liliopsida</taxon>
        <taxon>Asparagales</taxon>
        <taxon>Orchidaceae</taxon>
        <taxon>Vanilloideae</taxon>
        <taxon>Vanilleae</taxon>
        <taxon>Vanilla</taxon>
    </lineage>
</organism>
<name>A0A835Q9C9_VANPL</name>
<dbReference type="OrthoDB" id="66881at2759"/>
<protein>
    <submittedName>
        <fullName evidence="1">Uncharacterized protein</fullName>
    </submittedName>
</protein>
<dbReference type="AlphaFoldDB" id="A0A835Q9C9"/>
<proteinExistence type="predicted"/>
<keyword evidence="2" id="KW-1185">Reference proteome</keyword>
<gene>
    <name evidence="1" type="ORF">HPP92_019731</name>
</gene>